<dbReference type="FunFam" id="3.40.50.300:FF:000479">
    <property type="entry name" value="Multidrug resistance protein 1A"/>
    <property type="match status" value="1"/>
</dbReference>
<keyword evidence="6" id="KW-0677">Repeat</keyword>
<dbReference type="EMBL" id="JARQZJ010000040">
    <property type="protein sequence ID" value="KAK9877117.1"/>
    <property type="molecule type" value="Genomic_DNA"/>
</dbReference>
<evidence type="ECO:0000256" key="2">
    <source>
        <dbReference type="ARBA" id="ARBA00007577"/>
    </source>
</evidence>
<keyword evidence="8" id="KW-0067">ATP-binding</keyword>
<dbReference type="GO" id="GO:0005524">
    <property type="term" value="F:ATP binding"/>
    <property type="evidence" value="ECO:0007669"/>
    <property type="project" value="UniProtKB-KW"/>
</dbReference>
<dbReference type="FunFam" id="1.20.1560.10:FF:000009">
    <property type="entry name" value="ABC transporter B family member 1"/>
    <property type="match status" value="1"/>
</dbReference>
<evidence type="ECO:0000256" key="10">
    <source>
        <dbReference type="ARBA" id="ARBA00022989"/>
    </source>
</evidence>
<dbReference type="GO" id="GO:0090374">
    <property type="term" value="P:oligopeptide export from mitochondrion"/>
    <property type="evidence" value="ECO:0007669"/>
    <property type="project" value="TreeGrafter"/>
</dbReference>
<dbReference type="EC" id="7.6.2.2" evidence="3"/>
<name>A0AAW1U8X1_9CUCU</name>
<dbReference type="GO" id="GO:0008559">
    <property type="term" value="F:ABC-type xenobiotic transporter activity"/>
    <property type="evidence" value="ECO:0007669"/>
    <property type="project" value="UniProtKB-EC"/>
</dbReference>
<dbReference type="Gene3D" id="3.40.50.300">
    <property type="entry name" value="P-loop containing nucleotide triphosphate hydrolases"/>
    <property type="match status" value="2"/>
</dbReference>
<comment type="catalytic activity">
    <reaction evidence="13">
        <text>ATP + H2O + xenobioticSide 1 = ADP + phosphate + xenobioticSide 2.</text>
        <dbReference type="EC" id="7.6.2.2"/>
    </reaction>
</comment>
<evidence type="ECO:0000256" key="9">
    <source>
        <dbReference type="ARBA" id="ARBA00022967"/>
    </source>
</evidence>
<feature type="transmembrane region" description="Helical" evidence="14">
    <location>
        <begin position="844"/>
        <end position="861"/>
    </location>
</feature>
<comment type="similarity">
    <text evidence="2">Belongs to the ABC transporter superfamily. ABCB family. Multidrug resistance exporter (TC 3.A.1.201) subfamily.</text>
</comment>
<evidence type="ECO:0000256" key="7">
    <source>
        <dbReference type="ARBA" id="ARBA00022741"/>
    </source>
</evidence>
<keyword evidence="10 14" id="KW-1133">Transmembrane helix</keyword>
<evidence type="ECO:0000256" key="5">
    <source>
        <dbReference type="ARBA" id="ARBA00022692"/>
    </source>
</evidence>
<dbReference type="PROSITE" id="PS50893">
    <property type="entry name" value="ABC_TRANSPORTER_2"/>
    <property type="match status" value="2"/>
</dbReference>
<feature type="domain" description="ABC transmembrane type-1" evidence="16">
    <location>
        <begin position="701"/>
        <end position="980"/>
    </location>
</feature>
<keyword evidence="9" id="KW-1278">Translocase</keyword>
<feature type="transmembrane region" description="Helical" evidence="14">
    <location>
        <begin position="113"/>
        <end position="137"/>
    </location>
</feature>
<dbReference type="GO" id="GO:0097254">
    <property type="term" value="P:renal tubular secretion"/>
    <property type="evidence" value="ECO:0007669"/>
    <property type="project" value="UniProtKB-ARBA"/>
</dbReference>
<feature type="transmembrane region" description="Helical" evidence="14">
    <location>
        <begin position="213"/>
        <end position="234"/>
    </location>
</feature>
<feature type="transmembrane region" description="Helical" evidence="14">
    <location>
        <begin position="926"/>
        <end position="948"/>
    </location>
</feature>
<dbReference type="PANTHER" id="PTHR43394:SF27">
    <property type="entry name" value="ATP-DEPENDENT TRANSLOCASE ABCB1-LIKE"/>
    <property type="match status" value="1"/>
</dbReference>
<dbReference type="SUPFAM" id="SSF52540">
    <property type="entry name" value="P-loop containing nucleoside triphosphate hydrolases"/>
    <property type="match status" value="2"/>
</dbReference>
<evidence type="ECO:0000259" key="15">
    <source>
        <dbReference type="PROSITE" id="PS50893"/>
    </source>
</evidence>
<feature type="domain" description="ABC transmembrane type-1" evidence="16">
    <location>
        <begin position="56"/>
        <end position="362"/>
    </location>
</feature>
<evidence type="ECO:0000256" key="6">
    <source>
        <dbReference type="ARBA" id="ARBA00022737"/>
    </source>
</evidence>
<dbReference type="InterPro" id="IPR003439">
    <property type="entry name" value="ABC_transporter-like_ATP-bd"/>
</dbReference>
<keyword evidence="12" id="KW-0325">Glycoprotein</keyword>
<dbReference type="PROSITE" id="PS00211">
    <property type="entry name" value="ABC_TRANSPORTER_1"/>
    <property type="match status" value="2"/>
</dbReference>
<proteinExistence type="inferred from homology"/>
<dbReference type="GO" id="GO:0005743">
    <property type="term" value="C:mitochondrial inner membrane"/>
    <property type="evidence" value="ECO:0007669"/>
    <property type="project" value="TreeGrafter"/>
</dbReference>
<evidence type="ECO:0000256" key="11">
    <source>
        <dbReference type="ARBA" id="ARBA00023136"/>
    </source>
</evidence>
<accession>A0AAW1U8X1</accession>
<dbReference type="FunFam" id="1.20.1560.10:FF:000018">
    <property type="entry name" value="ATP-binding cassette subfamily B member 11"/>
    <property type="match status" value="1"/>
</dbReference>
<dbReference type="GO" id="GO:0016887">
    <property type="term" value="F:ATP hydrolysis activity"/>
    <property type="evidence" value="ECO:0007669"/>
    <property type="project" value="InterPro"/>
</dbReference>
<feature type="domain" description="ABC transporter" evidence="15">
    <location>
        <begin position="397"/>
        <end position="633"/>
    </location>
</feature>
<dbReference type="GO" id="GO:0017085">
    <property type="term" value="P:response to insecticide"/>
    <property type="evidence" value="ECO:0007669"/>
    <property type="project" value="UniProtKB-ARBA"/>
</dbReference>
<comment type="caution">
    <text evidence="17">The sequence shown here is derived from an EMBL/GenBank/DDBJ whole genome shotgun (WGS) entry which is preliminary data.</text>
</comment>
<protein>
    <recommendedName>
        <fullName evidence="3">ABC-type xenobiotic transporter</fullName>
        <ecNumber evidence="3">7.6.2.2</ecNumber>
    </recommendedName>
</protein>
<evidence type="ECO:0000313" key="17">
    <source>
        <dbReference type="EMBL" id="KAK9877117.1"/>
    </source>
</evidence>
<feature type="transmembrane region" description="Helical" evidence="14">
    <location>
        <begin position="53"/>
        <end position="71"/>
    </location>
</feature>
<dbReference type="PROSITE" id="PS50929">
    <property type="entry name" value="ABC_TM1F"/>
    <property type="match status" value="2"/>
</dbReference>
<dbReference type="InterPro" id="IPR003593">
    <property type="entry name" value="AAA+_ATPase"/>
</dbReference>
<dbReference type="GO" id="GO:0015421">
    <property type="term" value="F:ABC-type oligopeptide transporter activity"/>
    <property type="evidence" value="ECO:0007669"/>
    <property type="project" value="TreeGrafter"/>
</dbReference>
<dbReference type="Proteomes" id="UP001431783">
    <property type="component" value="Unassembled WGS sequence"/>
</dbReference>
<dbReference type="Pfam" id="PF00005">
    <property type="entry name" value="ABC_tran"/>
    <property type="match status" value="2"/>
</dbReference>
<gene>
    <name evidence="17" type="ORF">WA026_016863</name>
</gene>
<keyword evidence="5 14" id="KW-0812">Transmembrane</keyword>
<reference evidence="17 18" key="1">
    <citation type="submission" date="2023-03" db="EMBL/GenBank/DDBJ databases">
        <title>Genome insight into feeding habits of ladybird beetles.</title>
        <authorList>
            <person name="Li H.-S."/>
            <person name="Huang Y.-H."/>
            <person name="Pang H."/>
        </authorList>
    </citation>
    <scope>NUCLEOTIDE SEQUENCE [LARGE SCALE GENOMIC DNA]</scope>
    <source>
        <strain evidence="17">SYSU_2023b</strain>
        <tissue evidence="17">Whole body</tissue>
    </source>
</reference>
<dbReference type="PANTHER" id="PTHR43394">
    <property type="entry name" value="ATP-DEPENDENT PERMEASE MDL1, MITOCHONDRIAL"/>
    <property type="match status" value="1"/>
</dbReference>
<keyword evidence="7" id="KW-0547">Nucleotide-binding</keyword>
<dbReference type="InterPro" id="IPR036640">
    <property type="entry name" value="ABC1_TM_sf"/>
</dbReference>
<evidence type="ECO:0000256" key="13">
    <source>
        <dbReference type="ARBA" id="ARBA00034018"/>
    </source>
</evidence>
<feature type="transmembrane region" description="Helical" evidence="14">
    <location>
        <begin position="337"/>
        <end position="360"/>
    </location>
</feature>
<evidence type="ECO:0000256" key="12">
    <source>
        <dbReference type="ARBA" id="ARBA00023180"/>
    </source>
</evidence>
<organism evidence="17 18">
    <name type="scientific">Henosepilachna vigintioctopunctata</name>
    <dbReference type="NCBI Taxonomy" id="420089"/>
    <lineage>
        <taxon>Eukaryota</taxon>
        <taxon>Metazoa</taxon>
        <taxon>Ecdysozoa</taxon>
        <taxon>Arthropoda</taxon>
        <taxon>Hexapoda</taxon>
        <taxon>Insecta</taxon>
        <taxon>Pterygota</taxon>
        <taxon>Neoptera</taxon>
        <taxon>Endopterygota</taxon>
        <taxon>Coleoptera</taxon>
        <taxon>Polyphaga</taxon>
        <taxon>Cucujiformia</taxon>
        <taxon>Coccinelloidea</taxon>
        <taxon>Coccinellidae</taxon>
        <taxon>Epilachninae</taxon>
        <taxon>Epilachnini</taxon>
        <taxon>Henosepilachna</taxon>
    </lineage>
</organism>
<dbReference type="FunFam" id="3.40.50.300:FF:000916">
    <property type="entry name" value="ABC transporter B family member 9"/>
    <property type="match status" value="1"/>
</dbReference>
<dbReference type="CDD" id="cd18577">
    <property type="entry name" value="ABC_6TM_Pgp_ABCB1_D1_like"/>
    <property type="match status" value="1"/>
</dbReference>
<dbReference type="Pfam" id="PF00664">
    <property type="entry name" value="ABC_membrane"/>
    <property type="match status" value="2"/>
</dbReference>
<feature type="transmembrane region" description="Helical" evidence="14">
    <location>
        <begin position="820"/>
        <end position="838"/>
    </location>
</feature>
<evidence type="ECO:0000313" key="18">
    <source>
        <dbReference type="Proteomes" id="UP001431783"/>
    </source>
</evidence>
<sequence length="1261" mass="139115">MTIKKLDFEEAAKNGVGKNSIFDPDLPAPEKKDEPPPIGYLRMFRYTTGSDKILIFVGSLAIIVMSAIQPLNNLLFGDLTQSIIEYVKMRAMSNDTVITDHASEKLLDGVRDYVFKMCAIGTLTIILGYISIEAFSYTAMKQIFRIRSLYTKKVLNQDISWYDQHQTGDFASKMSDDLSKLEDGMGDKIPLFVSMQVTFCASLILAFTKGWELTLVCLSSLPMSLICVGVMAILSTKLSKKESDAYGFAGAIAEEVLGTIRTVLAFGGESKEMERYDSNLIHAKKNNIFRNALVGIGFGLLWFVIYLSYALAFWYGVGLIIDEKDSPNPTYTAGNMITIFFSVMGASMSFGFASTFIEVFSKAKASGGKIFSVIDTTPIINASKNKGTRPSAMKGHIQFKNVKFQYPTREEVPVLNDLNFEITAGQTVALVGSSGCGKSTCIQMLQRFYDPISGEVIIDGHKLKDLDLAWYRQNIAVVGQEPVLFGTTIEENIRYGNMEASTEDIITATKKANAYNFINELPNGLNTIVGERGAQLSGGQKQRIAIARALVRNPALLLLDEATSALDNESESKVQEALDMASRERTTVIVAHRLSTIRNADKIIVISEGKVVEEGTHEYLMSLNGEYFKLVTNQVVDRDLDEFENEENKQHVFRKLKSKVSVISGDDNKFSDAADEEDKMGTVSFLQIVKMNRPEWLQITIACIGSVISGFAFPIFAILTGDLVGILSGTDDVVMRSETNRICIYFLAAGIIVGFSTMTNIYFFTFAGESLTLRLRSQLFKAMLRQEIGWYDRKENGVGALCAKLSGEAALVQGATGQRLGTIINSMATLSLSIGLAVYYSWRLGLVTMLFMPFMLLAIFMESRLMRRDETANLEAVKASMKVAIEAISNVRTVASLGAEDLFHEKFTRELTLQQKKNLRNSHIRSIVYGIARGITFFAFATAMFYGGYLIIDGTPYDDIIKVSNALIMGTVSIANALAFSPDLRKGINAANSALQLLNRVPNIVDAPDAHEKKWKEGTIEYSNVNFSYPTRPSVPVLKNLNLTIFDGKTVALVGSSGCGKSTIVQLIERFYDPNSGVISVDKENIMDMKMSSLRSHLGIVSQEPNLFDRTIGENIAYGDNSRDVSKEEIIEAAKKANIHNFVSSLPLGYDTRLGEKGTQLSGGQKQRVAIARALIRNPKVLLLDEATSALDTESEKVVQEALDKAKEGRTCITIAHRLTTIQDADLICVIDKGKLAELGTHQELMKGKGLYHQLYSLQGH</sequence>
<feature type="domain" description="ABC transporter" evidence="15">
    <location>
        <begin position="1020"/>
        <end position="1258"/>
    </location>
</feature>
<evidence type="ECO:0000256" key="14">
    <source>
        <dbReference type="SAM" id="Phobius"/>
    </source>
</evidence>
<evidence type="ECO:0000256" key="4">
    <source>
        <dbReference type="ARBA" id="ARBA00022448"/>
    </source>
</evidence>
<evidence type="ECO:0000259" key="16">
    <source>
        <dbReference type="PROSITE" id="PS50929"/>
    </source>
</evidence>
<feature type="transmembrane region" description="Helical" evidence="14">
    <location>
        <begin position="189"/>
        <end position="207"/>
    </location>
</feature>
<evidence type="ECO:0000256" key="8">
    <source>
        <dbReference type="ARBA" id="ARBA00022840"/>
    </source>
</evidence>
<evidence type="ECO:0000256" key="1">
    <source>
        <dbReference type="ARBA" id="ARBA00004141"/>
    </source>
</evidence>
<feature type="transmembrane region" description="Helical" evidence="14">
    <location>
        <begin position="292"/>
        <end position="317"/>
    </location>
</feature>
<dbReference type="CDD" id="cd03249">
    <property type="entry name" value="ABC_MTABC3_MDL1_MDL2"/>
    <property type="match status" value="2"/>
</dbReference>
<evidence type="ECO:0000256" key="3">
    <source>
        <dbReference type="ARBA" id="ARBA00012191"/>
    </source>
</evidence>
<keyword evidence="11 14" id="KW-0472">Membrane</keyword>
<dbReference type="InterPro" id="IPR039421">
    <property type="entry name" value="Type_1_exporter"/>
</dbReference>
<keyword evidence="4" id="KW-0813">Transport</keyword>
<dbReference type="InterPro" id="IPR017871">
    <property type="entry name" value="ABC_transporter-like_CS"/>
</dbReference>
<feature type="transmembrane region" description="Helical" evidence="14">
    <location>
        <begin position="744"/>
        <end position="767"/>
    </location>
</feature>
<dbReference type="AlphaFoldDB" id="A0AAW1U8X1"/>
<dbReference type="InterPro" id="IPR027417">
    <property type="entry name" value="P-loop_NTPase"/>
</dbReference>
<dbReference type="SUPFAM" id="SSF90123">
    <property type="entry name" value="ABC transporter transmembrane region"/>
    <property type="match status" value="2"/>
</dbReference>
<comment type="subcellular location">
    <subcellularLocation>
        <location evidence="1">Membrane</location>
        <topology evidence="1">Multi-pass membrane protein</topology>
    </subcellularLocation>
</comment>
<dbReference type="SMART" id="SM00382">
    <property type="entry name" value="AAA"/>
    <property type="match status" value="2"/>
</dbReference>
<dbReference type="InterPro" id="IPR011527">
    <property type="entry name" value="ABC1_TM_dom"/>
</dbReference>
<dbReference type="CDD" id="cd18578">
    <property type="entry name" value="ABC_6TM_Pgp_ABCB1_D2_like"/>
    <property type="match status" value="1"/>
</dbReference>
<feature type="transmembrane region" description="Helical" evidence="14">
    <location>
        <begin position="696"/>
        <end position="719"/>
    </location>
</feature>
<dbReference type="Gene3D" id="1.20.1560.10">
    <property type="entry name" value="ABC transporter type 1, transmembrane domain"/>
    <property type="match status" value="1"/>
</dbReference>
<keyword evidence="18" id="KW-1185">Reference proteome</keyword>